<dbReference type="InterPro" id="IPR029030">
    <property type="entry name" value="Caspase-like_dom_sf"/>
</dbReference>
<gene>
    <name evidence="3" type="ORF">OVA965_LOCUS32528</name>
    <name evidence="4" type="ORF">TMI583_LOCUS33387</name>
</gene>
<dbReference type="EMBL" id="CAJNOK010025436">
    <property type="protein sequence ID" value="CAF1390080.1"/>
    <property type="molecule type" value="Genomic_DNA"/>
</dbReference>
<evidence type="ECO:0000259" key="2">
    <source>
        <dbReference type="Pfam" id="PF00656"/>
    </source>
</evidence>
<sequence length="355" mass="40036">DQNYLIPSDNENILGTNIKRRAVNAQDVLNKITKKQPYVSIFLLDCCRSYHLRHSELSRAKQQTKGLKVMLATSGSLLSFACAPGTTASDGSGRNGLFTKHLLEYIITPNEDIQLLLRDVANGVREESNGKQVPWQNSSLTQRNIFLYSTDQSSNHSLIKGITKQLTNMNVDGSTHRQIKTINYDDGGKYEGDVNEQGEEDGQGIYWWGKVEFEGDCYEGEWKGGRRDGCGVYYYGLGKDCIKYEGEYQNNLRNGKGKIYYSNGNSYDGNWIKGEIERQGKKTSIKEAHFRVHSVVEYEGEHRNGMGAGQGVFCWANGDKYEGEFKDDQRHGYGTMIHAVNGTAKRGLWENDKEC</sequence>
<dbReference type="GO" id="GO:0006508">
    <property type="term" value="P:proteolysis"/>
    <property type="evidence" value="ECO:0007669"/>
    <property type="project" value="InterPro"/>
</dbReference>
<dbReference type="SMART" id="SM00698">
    <property type="entry name" value="MORN"/>
    <property type="match status" value="5"/>
</dbReference>
<dbReference type="Gene3D" id="2.20.110.10">
    <property type="entry name" value="Histone H3 K4-specific methyltransferase SET7/9 N-terminal domain"/>
    <property type="match status" value="2"/>
</dbReference>
<protein>
    <recommendedName>
        <fullName evidence="2">Peptidase C14 caspase domain-containing protein</fullName>
    </recommendedName>
</protein>
<dbReference type="PANTHER" id="PTHR43215">
    <property type="entry name" value="RADIAL SPOKE HEAD 1 HOMOLOG"/>
    <property type="match status" value="1"/>
</dbReference>
<dbReference type="InterPro" id="IPR003409">
    <property type="entry name" value="MORN"/>
</dbReference>
<feature type="domain" description="Peptidase C14 caspase" evidence="2">
    <location>
        <begin position="2"/>
        <end position="143"/>
    </location>
</feature>
<comment type="caution">
    <text evidence="3">The sequence shown here is derived from an EMBL/GenBank/DDBJ whole genome shotgun (WGS) entry which is preliminary data.</text>
</comment>
<dbReference type="Gene3D" id="3.40.50.1460">
    <property type="match status" value="1"/>
</dbReference>
<dbReference type="AlphaFoldDB" id="A0A8S2F4J7"/>
<accession>A0A8S2F4J7</accession>
<dbReference type="EMBL" id="CAJOBA010047140">
    <property type="protein sequence ID" value="CAF4197702.1"/>
    <property type="molecule type" value="Genomic_DNA"/>
</dbReference>
<dbReference type="GO" id="GO:0005829">
    <property type="term" value="C:cytosol"/>
    <property type="evidence" value="ECO:0007669"/>
    <property type="project" value="TreeGrafter"/>
</dbReference>
<feature type="non-terminal residue" evidence="3">
    <location>
        <position position="1"/>
    </location>
</feature>
<dbReference type="Pfam" id="PF00656">
    <property type="entry name" value="Peptidase_C14"/>
    <property type="match status" value="1"/>
</dbReference>
<organism evidence="3 5">
    <name type="scientific">Didymodactylos carnosus</name>
    <dbReference type="NCBI Taxonomy" id="1234261"/>
    <lineage>
        <taxon>Eukaryota</taxon>
        <taxon>Metazoa</taxon>
        <taxon>Spiralia</taxon>
        <taxon>Gnathifera</taxon>
        <taxon>Rotifera</taxon>
        <taxon>Eurotatoria</taxon>
        <taxon>Bdelloidea</taxon>
        <taxon>Philodinida</taxon>
        <taxon>Philodinidae</taxon>
        <taxon>Didymodactylos</taxon>
    </lineage>
</organism>
<evidence type="ECO:0000313" key="3">
    <source>
        <dbReference type="EMBL" id="CAF1390080.1"/>
    </source>
</evidence>
<evidence type="ECO:0000313" key="5">
    <source>
        <dbReference type="Proteomes" id="UP000677228"/>
    </source>
</evidence>
<dbReference type="Pfam" id="PF02493">
    <property type="entry name" value="MORN"/>
    <property type="match status" value="6"/>
</dbReference>
<dbReference type="Proteomes" id="UP000682733">
    <property type="component" value="Unassembled WGS sequence"/>
</dbReference>
<evidence type="ECO:0000256" key="1">
    <source>
        <dbReference type="ARBA" id="ARBA00022737"/>
    </source>
</evidence>
<keyword evidence="1" id="KW-0677">Repeat</keyword>
<reference evidence="3" key="1">
    <citation type="submission" date="2021-02" db="EMBL/GenBank/DDBJ databases">
        <authorList>
            <person name="Nowell W R."/>
        </authorList>
    </citation>
    <scope>NUCLEOTIDE SEQUENCE</scope>
</reference>
<evidence type="ECO:0000313" key="4">
    <source>
        <dbReference type="EMBL" id="CAF4197702.1"/>
    </source>
</evidence>
<dbReference type="GO" id="GO:0004197">
    <property type="term" value="F:cysteine-type endopeptidase activity"/>
    <property type="evidence" value="ECO:0007669"/>
    <property type="project" value="InterPro"/>
</dbReference>
<dbReference type="SUPFAM" id="SSF52129">
    <property type="entry name" value="Caspase-like"/>
    <property type="match status" value="1"/>
</dbReference>
<dbReference type="PANTHER" id="PTHR43215:SF14">
    <property type="entry name" value="RADIAL SPOKE HEAD 1 HOMOLOG"/>
    <property type="match status" value="1"/>
</dbReference>
<dbReference type="InterPro" id="IPR011600">
    <property type="entry name" value="Pept_C14_caspase"/>
</dbReference>
<dbReference type="Proteomes" id="UP000677228">
    <property type="component" value="Unassembled WGS sequence"/>
</dbReference>
<proteinExistence type="predicted"/>
<name>A0A8S2F4J7_9BILA</name>
<dbReference type="SUPFAM" id="SSF82185">
    <property type="entry name" value="Histone H3 K4-specific methyltransferase SET7/9 N-terminal domain"/>
    <property type="match status" value="2"/>
</dbReference>